<dbReference type="InterPro" id="IPR029063">
    <property type="entry name" value="SAM-dependent_MTases_sf"/>
</dbReference>
<evidence type="ECO:0000256" key="3">
    <source>
        <dbReference type="ARBA" id="ARBA00022630"/>
    </source>
</evidence>
<dbReference type="RefSeq" id="WP_394458776.1">
    <property type="nucleotide sequence ID" value="NZ_JBIGHZ010000001.1"/>
</dbReference>
<dbReference type="InterPro" id="IPR006076">
    <property type="entry name" value="FAD-dep_OxRdtase"/>
</dbReference>
<keyword evidence="4 10" id="KW-0808">Transferase</keyword>
<feature type="region of interest" description="tRNA (mnm(5)s(2)U34)-methyltransferase" evidence="10">
    <location>
        <begin position="1"/>
        <end position="232"/>
    </location>
</feature>
<evidence type="ECO:0000256" key="8">
    <source>
        <dbReference type="ARBA" id="ARBA00023002"/>
    </source>
</evidence>
<comment type="similarity">
    <text evidence="10">In the N-terminal section; belongs to the methyltransferase superfamily. tRNA (mnm(5)s(2)U34)-methyltransferase family.</text>
</comment>
<evidence type="ECO:0000256" key="6">
    <source>
        <dbReference type="ARBA" id="ARBA00022694"/>
    </source>
</evidence>
<comment type="catalytic activity">
    <reaction evidence="10">
        <text>5-aminomethyl-2-thiouridine(34) in tRNA + S-adenosyl-L-methionine = 5-methylaminomethyl-2-thiouridine(34) in tRNA + S-adenosyl-L-homocysteine + H(+)</text>
        <dbReference type="Rhea" id="RHEA:19569"/>
        <dbReference type="Rhea" id="RHEA-COMP:10195"/>
        <dbReference type="Rhea" id="RHEA-COMP:10197"/>
        <dbReference type="ChEBI" id="CHEBI:15378"/>
        <dbReference type="ChEBI" id="CHEBI:57856"/>
        <dbReference type="ChEBI" id="CHEBI:59789"/>
        <dbReference type="ChEBI" id="CHEBI:74454"/>
        <dbReference type="ChEBI" id="CHEBI:74455"/>
        <dbReference type="EC" id="2.1.1.61"/>
    </reaction>
</comment>
<evidence type="ECO:0000256" key="1">
    <source>
        <dbReference type="ARBA" id="ARBA00022490"/>
    </source>
</evidence>
<keyword evidence="8 10" id="KW-0560">Oxidoreductase</keyword>
<comment type="subcellular location">
    <subcellularLocation>
        <location evidence="10">Cytoplasm</location>
    </subcellularLocation>
</comment>
<keyword evidence="2 10" id="KW-0489">Methyltransferase</keyword>
<dbReference type="NCBIfam" id="NF033855">
    <property type="entry name" value="tRNA_MNMC2"/>
    <property type="match status" value="1"/>
</dbReference>
<feature type="domain" description="MnmC-like methyltransferase" evidence="12">
    <location>
        <begin position="112"/>
        <end position="230"/>
    </location>
</feature>
<dbReference type="EC" id="2.1.1.61" evidence="10"/>
<dbReference type="PANTHER" id="PTHR13847">
    <property type="entry name" value="SARCOSINE DEHYDROGENASE-RELATED"/>
    <property type="match status" value="1"/>
</dbReference>
<dbReference type="Gene3D" id="3.30.9.10">
    <property type="entry name" value="D-Amino Acid Oxidase, subunit A, domain 2"/>
    <property type="match status" value="1"/>
</dbReference>
<comment type="function">
    <text evidence="10">Catalyzes the last two steps in the biosynthesis of 5-methylaminomethyl-2-thiouridine (mnm(5)s(2)U) at the wobble position (U34) in tRNA. Catalyzes the FAD-dependent demodification of cmnm(5)s(2)U34 to nm(5)s(2)U34, followed by the transfer of a methyl group from S-adenosyl-L-methionine to nm(5)s(2)U34, to form mnm(5)s(2)U34.</text>
</comment>
<dbReference type="Pfam" id="PF05430">
    <property type="entry name" value="Methyltransf_30"/>
    <property type="match status" value="1"/>
</dbReference>
<evidence type="ECO:0000259" key="11">
    <source>
        <dbReference type="Pfam" id="PF01266"/>
    </source>
</evidence>
<evidence type="ECO:0000256" key="9">
    <source>
        <dbReference type="ARBA" id="ARBA00023268"/>
    </source>
</evidence>
<evidence type="ECO:0000256" key="2">
    <source>
        <dbReference type="ARBA" id="ARBA00022603"/>
    </source>
</evidence>
<keyword evidence="3 10" id="KW-0285">Flavoprotein</keyword>
<dbReference type="Gene3D" id="3.50.50.60">
    <property type="entry name" value="FAD/NAD(P)-binding domain"/>
    <property type="match status" value="1"/>
</dbReference>
<proteinExistence type="inferred from homology"/>
<dbReference type="Pfam" id="PF01266">
    <property type="entry name" value="DAO"/>
    <property type="match status" value="1"/>
</dbReference>
<dbReference type="GO" id="GO:0004808">
    <property type="term" value="F:tRNA (5-methylaminomethyl-2-thiouridylate)(34)-methyltransferase activity"/>
    <property type="evidence" value="ECO:0007669"/>
    <property type="project" value="UniProtKB-EC"/>
</dbReference>
<keyword evidence="14" id="KW-1185">Reference proteome</keyword>
<feature type="region of interest" description="FAD-dependent cmnm(5)s(2)U34 oxidoreductase" evidence="10">
    <location>
        <begin position="256"/>
        <end position="643"/>
    </location>
</feature>
<dbReference type="HAMAP" id="MF_01102">
    <property type="entry name" value="MnmC"/>
    <property type="match status" value="1"/>
</dbReference>
<evidence type="ECO:0000313" key="14">
    <source>
        <dbReference type="Proteomes" id="UP001606099"/>
    </source>
</evidence>
<name>A0ABW7FSV3_9BURK</name>
<dbReference type="NCBIfam" id="TIGR03197">
    <property type="entry name" value="MnmC_Cterm"/>
    <property type="match status" value="1"/>
</dbReference>
<dbReference type="InterPro" id="IPR036188">
    <property type="entry name" value="FAD/NAD-bd_sf"/>
</dbReference>
<comment type="similarity">
    <text evidence="10">In the C-terminal section; belongs to the DAO family.</text>
</comment>
<keyword evidence="1 10" id="KW-0963">Cytoplasm</keyword>
<evidence type="ECO:0000313" key="13">
    <source>
        <dbReference type="EMBL" id="MFG6447409.1"/>
    </source>
</evidence>
<keyword evidence="6 10" id="KW-0819">tRNA processing</keyword>
<dbReference type="EMBL" id="JBIGHZ010000001">
    <property type="protein sequence ID" value="MFG6447409.1"/>
    <property type="molecule type" value="Genomic_DNA"/>
</dbReference>
<gene>
    <name evidence="10 13" type="primary">mnmC</name>
    <name evidence="13" type="ORF">ACG0Z6_04025</name>
</gene>
<sequence length="643" mass="68547">MPAPLQAAEVDFSDASAPQAPAYGDVYHARAGALAQAQHVFLAGNRLPQRWQSRPRFVVLETGFGLGNNFLATWDAWRADPQRCERLVFISVEKHPLRLQDLQRAHAHSPLPDLAQQLQALWPALTPDLHLLDFEGGRVQLMLALGEAQHWLAQLQAQVDAIYLDGFAPARNPDLWSPTVFKQLARLAAPDATAATWSVARSVLDGLQTAGFDAQKVPGFASKGQMCMAQLHAARRASPPPGRQALAPQARHVLVLGAGLAGAACARALARQGLSVTVLDARSAPAQVASGNPGGLYHGSLHADDGPHARFNRACALRTAQEVARIGSALSWHQAGMLRVERKPQALEAMQALLQRSALPPQYVQALAPEALNTMTGLPLSAPAWFYPTGGALCPGELARLWLQEAQAQLLMGVQVHSLEPLAHAQGWRVLDGAGRPLAQADALVLAAGTENARLAAPWVAGPALPWVSQRGQLSMATGTQLAGMPRPPLPLAGVGYALQGPDQALWFGATTQAHDPEPEPRPSDHAQNLQRLQQLMGHSLSDAELDAQTLAGRVGWRSLVADRLPLIGGLPCAVPAQRAEQARFWPRHAGLLLCGGLASRGITWATLAGELVAAQLLGLPMPLGADLLDAVDIARFAAREHR</sequence>
<accession>A0ABW7FSV3</accession>
<keyword evidence="9 10" id="KW-0511">Multifunctional enzyme</keyword>
<comment type="cofactor">
    <cofactor evidence="10">
        <name>FAD</name>
        <dbReference type="ChEBI" id="CHEBI:57692"/>
    </cofactor>
</comment>
<dbReference type="Proteomes" id="UP001606099">
    <property type="component" value="Unassembled WGS sequence"/>
</dbReference>
<evidence type="ECO:0000256" key="5">
    <source>
        <dbReference type="ARBA" id="ARBA00022691"/>
    </source>
</evidence>
<dbReference type="PANTHER" id="PTHR13847:SF289">
    <property type="entry name" value="GLYCINE OXIDASE"/>
    <property type="match status" value="1"/>
</dbReference>
<organism evidence="13 14">
    <name type="scientific">Roseateles rivi</name>
    <dbReference type="NCBI Taxonomy" id="3299028"/>
    <lineage>
        <taxon>Bacteria</taxon>
        <taxon>Pseudomonadati</taxon>
        <taxon>Pseudomonadota</taxon>
        <taxon>Betaproteobacteria</taxon>
        <taxon>Burkholderiales</taxon>
        <taxon>Sphaerotilaceae</taxon>
        <taxon>Roseateles</taxon>
    </lineage>
</organism>
<dbReference type="InterPro" id="IPR008471">
    <property type="entry name" value="MnmC-like_methylTransf"/>
</dbReference>
<dbReference type="Gene3D" id="3.40.50.150">
    <property type="entry name" value="Vaccinia Virus protein VP39"/>
    <property type="match status" value="1"/>
</dbReference>
<protein>
    <recommendedName>
        <fullName evidence="10">tRNA 5-methylaminomethyl-2-thiouridine biosynthesis bifunctional protein MnmC</fullName>
        <shortName evidence="10">tRNA mnm(5)s(2)U biosynthesis bifunctional protein</shortName>
    </recommendedName>
    <domain>
        <recommendedName>
            <fullName evidence="10">tRNA (mnm(5)s(2)U34)-methyltransferase</fullName>
            <ecNumber evidence="10">2.1.1.61</ecNumber>
        </recommendedName>
    </domain>
    <domain>
        <recommendedName>
            <fullName evidence="10">FAD-dependent cmnm(5)s(2)U34 oxidoreductase</fullName>
            <ecNumber evidence="10">1.5.-.-</ecNumber>
        </recommendedName>
    </domain>
</protein>
<dbReference type="InterPro" id="IPR023032">
    <property type="entry name" value="tRNA_MAMT_biosynth_bifunc_MnmC"/>
</dbReference>
<dbReference type="InterPro" id="IPR017610">
    <property type="entry name" value="tRNA_S-uridine_synth_MnmC_C"/>
</dbReference>
<dbReference type="GO" id="GO:0032259">
    <property type="term" value="P:methylation"/>
    <property type="evidence" value="ECO:0007669"/>
    <property type="project" value="UniProtKB-KW"/>
</dbReference>
<feature type="domain" description="FAD dependent oxidoreductase" evidence="11">
    <location>
        <begin position="253"/>
        <end position="615"/>
    </location>
</feature>
<dbReference type="SUPFAM" id="SSF51905">
    <property type="entry name" value="FAD/NAD(P)-binding domain"/>
    <property type="match status" value="1"/>
</dbReference>
<keyword evidence="7 10" id="KW-0274">FAD</keyword>
<evidence type="ECO:0000256" key="10">
    <source>
        <dbReference type="HAMAP-Rule" id="MF_01102"/>
    </source>
</evidence>
<evidence type="ECO:0000256" key="7">
    <source>
        <dbReference type="ARBA" id="ARBA00022827"/>
    </source>
</evidence>
<evidence type="ECO:0000259" key="12">
    <source>
        <dbReference type="Pfam" id="PF05430"/>
    </source>
</evidence>
<keyword evidence="5 10" id="KW-0949">S-adenosyl-L-methionine</keyword>
<dbReference type="EC" id="1.5.-.-" evidence="10"/>
<comment type="caution">
    <text evidence="13">The sequence shown here is derived from an EMBL/GenBank/DDBJ whole genome shotgun (WGS) entry which is preliminary data.</text>
</comment>
<reference evidence="13 14" key="1">
    <citation type="submission" date="2024-08" db="EMBL/GenBank/DDBJ databases">
        <authorList>
            <person name="Lu H."/>
        </authorList>
    </citation>
    <scope>NUCLEOTIDE SEQUENCE [LARGE SCALE GENOMIC DNA]</scope>
    <source>
        <strain evidence="13 14">BYS180W</strain>
    </source>
</reference>
<evidence type="ECO:0000256" key="4">
    <source>
        <dbReference type="ARBA" id="ARBA00022679"/>
    </source>
</evidence>
<dbReference type="InterPro" id="IPR047785">
    <property type="entry name" value="tRNA_MNMC2"/>
</dbReference>